<keyword evidence="6" id="KW-0131">Cell cycle</keyword>
<feature type="transmembrane region" description="Helical" evidence="4">
    <location>
        <begin position="21"/>
        <end position="46"/>
    </location>
</feature>
<evidence type="ECO:0000313" key="7">
    <source>
        <dbReference type="Proteomes" id="UP000189299"/>
    </source>
</evidence>
<keyword evidence="4" id="KW-0472">Membrane</keyword>
<keyword evidence="1 3" id="KW-0547">Nucleotide-binding</keyword>
<dbReference type="SUPFAM" id="SSF52540">
    <property type="entry name" value="P-loop containing nucleoside triphosphate hydrolases"/>
    <property type="match status" value="1"/>
</dbReference>
<keyword evidence="6" id="KW-0132">Cell division</keyword>
<comment type="caution">
    <text evidence="6">The sequence shown here is derived from an EMBL/GenBank/DDBJ whole genome shotgun (WGS) entry which is preliminary data.</text>
</comment>
<reference evidence="6 7" key="1">
    <citation type="submission" date="2016-12" db="EMBL/GenBank/DDBJ databases">
        <authorList>
            <person name="Song W.-J."/>
            <person name="Kurnit D.M."/>
        </authorList>
    </citation>
    <scope>NUCLEOTIDE SEQUENCE [LARGE SCALE GENOMIC DNA]</scope>
    <source>
        <strain evidence="6 7">CGB1038-1_S1</strain>
    </source>
</reference>
<accession>A0A1V2UK11</accession>
<evidence type="ECO:0000256" key="2">
    <source>
        <dbReference type="ARBA" id="ARBA00022840"/>
    </source>
</evidence>
<evidence type="ECO:0000256" key="3">
    <source>
        <dbReference type="PROSITE-ProRule" id="PRU00289"/>
    </source>
</evidence>
<dbReference type="PANTHER" id="PTHR22683:SF47">
    <property type="entry name" value="FTSK DOMAIN-CONTAINING PROTEIN YDCQ"/>
    <property type="match status" value="1"/>
</dbReference>
<dbReference type="PROSITE" id="PS50901">
    <property type="entry name" value="FTSK"/>
    <property type="match status" value="1"/>
</dbReference>
<evidence type="ECO:0000256" key="4">
    <source>
        <dbReference type="SAM" id="Phobius"/>
    </source>
</evidence>
<dbReference type="GO" id="GO:0051301">
    <property type="term" value="P:cell division"/>
    <property type="evidence" value="ECO:0007669"/>
    <property type="project" value="UniProtKB-KW"/>
</dbReference>
<name>A0A1V2UK11_ENTMU</name>
<gene>
    <name evidence="6" type="ORF">BTN92_06755</name>
</gene>
<dbReference type="InterPro" id="IPR002543">
    <property type="entry name" value="FtsK_dom"/>
</dbReference>
<dbReference type="OrthoDB" id="9807790at2"/>
<dbReference type="PANTHER" id="PTHR22683">
    <property type="entry name" value="SPORULATION PROTEIN RELATED"/>
    <property type="match status" value="1"/>
</dbReference>
<keyword evidence="4" id="KW-1133">Transmembrane helix</keyword>
<dbReference type="InterPro" id="IPR027417">
    <property type="entry name" value="P-loop_NTPase"/>
</dbReference>
<dbReference type="GO" id="GO:0005524">
    <property type="term" value="F:ATP binding"/>
    <property type="evidence" value="ECO:0007669"/>
    <property type="project" value="UniProtKB-UniRule"/>
</dbReference>
<dbReference type="RefSeq" id="WP_077151481.1">
    <property type="nucleotide sequence ID" value="NZ_CABMMO010000005.1"/>
</dbReference>
<protein>
    <submittedName>
        <fullName evidence="6">Cell division protein FtsK</fullName>
    </submittedName>
</protein>
<sequence length="504" mass="57992">MLKQIIHYRGKRIRYFKRNLLALYQVLFFMPYLGVLSYFIGYQWIYPLIGQKARNWQIYVLPVVIILGISLVGITINFIFIRLSIVRSGYFSRVEQQQLLARMILDNGYYTKKQVKTSNNGKTKEKIKFPKVYYKAKKGSIFVSFETAGNKFQDKFETIGGFLETTFHADNIAKVDEKGFVTYELVTDVYSQRISITEMQADKGKVQLMKNLYWHFDKDPHLLLGGGTGGGKTFTLLALIYALCRVADIEICDPKNSDLMALNRIPMFAGKVHTGKTDIINCLRNTVELMEARFEMMNHSEEFKMGKNYAYYGLKPKFVIIDEFAAFRAEIGMDYKSDGEVDEYLTQLILKARQCGIFFIVAMQRPDGEFIKTALRDQFMFRMSVGRLSEAGILMIFGDENKNKKFKFVEKILGQKVYGRGYAAQGGSTAQELYSPQVPMTFDFIYEFIKINDELGFQPIEAETKEELSTTIAKHVDKEALAEMDEEAKSKNDLLNKLTDKYVA</sequence>
<dbReference type="InterPro" id="IPR050206">
    <property type="entry name" value="FtsK/SpoIIIE/SftA"/>
</dbReference>
<dbReference type="AlphaFoldDB" id="A0A1V2UK11"/>
<keyword evidence="4" id="KW-0812">Transmembrane</keyword>
<keyword evidence="2 3" id="KW-0067">ATP-binding</keyword>
<evidence type="ECO:0000259" key="5">
    <source>
        <dbReference type="PROSITE" id="PS50901"/>
    </source>
</evidence>
<organism evidence="6 7">
    <name type="scientific">Enterococcus mundtii</name>
    <dbReference type="NCBI Taxonomy" id="53346"/>
    <lineage>
        <taxon>Bacteria</taxon>
        <taxon>Bacillati</taxon>
        <taxon>Bacillota</taxon>
        <taxon>Bacilli</taxon>
        <taxon>Lactobacillales</taxon>
        <taxon>Enterococcaceae</taxon>
        <taxon>Enterococcus</taxon>
    </lineage>
</organism>
<dbReference type="EMBL" id="MSTR01000005">
    <property type="protein sequence ID" value="ONN43526.1"/>
    <property type="molecule type" value="Genomic_DNA"/>
</dbReference>
<proteinExistence type="predicted"/>
<dbReference type="Proteomes" id="UP000189299">
    <property type="component" value="Unassembled WGS sequence"/>
</dbReference>
<dbReference type="Pfam" id="PF01580">
    <property type="entry name" value="FtsK_SpoIIIE"/>
    <property type="match status" value="1"/>
</dbReference>
<feature type="transmembrane region" description="Helical" evidence="4">
    <location>
        <begin position="58"/>
        <end position="83"/>
    </location>
</feature>
<dbReference type="GO" id="GO:0003677">
    <property type="term" value="F:DNA binding"/>
    <property type="evidence" value="ECO:0007669"/>
    <property type="project" value="InterPro"/>
</dbReference>
<feature type="binding site" evidence="3">
    <location>
        <begin position="226"/>
        <end position="233"/>
    </location>
    <ligand>
        <name>ATP</name>
        <dbReference type="ChEBI" id="CHEBI:30616"/>
    </ligand>
</feature>
<evidence type="ECO:0000313" key="6">
    <source>
        <dbReference type="EMBL" id="ONN43526.1"/>
    </source>
</evidence>
<feature type="domain" description="FtsK" evidence="5">
    <location>
        <begin position="209"/>
        <end position="394"/>
    </location>
</feature>
<evidence type="ECO:0000256" key="1">
    <source>
        <dbReference type="ARBA" id="ARBA00022741"/>
    </source>
</evidence>
<dbReference type="Gene3D" id="3.40.50.300">
    <property type="entry name" value="P-loop containing nucleotide triphosphate hydrolases"/>
    <property type="match status" value="1"/>
</dbReference>